<dbReference type="InterPro" id="IPR023198">
    <property type="entry name" value="PGP-like_dom2"/>
</dbReference>
<dbReference type="Pfam" id="PF13242">
    <property type="entry name" value="Hydrolase_like"/>
    <property type="match status" value="1"/>
</dbReference>
<dbReference type="Proteomes" id="UP001165378">
    <property type="component" value="Unassembled WGS sequence"/>
</dbReference>
<gene>
    <name evidence="1" type="ORF">LZ495_42745</name>
</gene>
<dbReference type="AlphaFoldDB" id="A0AA41U9I9"/>
<keyword evidence="1" id="KW-0378">Hydrolase</keyword>
<comment type="caution">
    <text evidence="1">The sequence shown here is derived from an EMBL/GenBank/DDBJ whole genome shotgun (WGS) entry which is preliminary data.</text>
</comment>
<dbReference type="SUPFAM" id="SSF56784">
    <property type="entry name" value="HAD-like"/>
    <property type="match status" value="1"/>
</dbReference>
<organism evidence="1 2">
    <name type="scientific">Yinghuangia soli</name>
    <dbReference type="NCBI Taxonomy" id="2908204"/>
    <lineage>
        <taxon>Bacteria</taxon>
        <taxon>Bacillati</taxon>
        <taxon>Actinomycetota</taxon>
        <taxon>Actinomycetes</taxon>
        <taxon>Kitasatosporales</taxon>
        <taxon>Streptomycetaceae</taxon>
        <taxon>Yinghuangia</taxon>
    </lineage>
</organism>
<accession>A0AA41U9I9</accession>
<dbReference type="EMBL" id="JAKFHA010000066">
    <property type="protein sequence ID" value="MCF2533909.1"/>
    <property type="molecule type" value="Genomic_DNA"/>
</dbReference>
<dbReference type="GO" id="GO:0005829">
    <property type="term" value="C:cytosol"/>
    <property type="evidence" value="ECO:0007669"/>
    <property type="project" value="TreeGrafter"/>
</dbReference>
<dbReference type="PANTHER" id="PTHR43434:SF1">
    <property type="entry name" value="PHOSPHOGLYCOLATE PHOSPHATASE"/>
    <property type="match status" value="1"/>
</dbReference>
<evidence type="ECO:0000313" key="1">
    <source>
        <dbReference type="EMBL" id="MCF2533909.1"/>
    </source>
</evidence>
<dbReference type="PANTHER" id="PTHR43434">
    <property type="entry name" value="PHOSPHOGLYCOLATE PHOSPHATASE"/>
    <property type="match status" value="1"/>
</dbReference>
<dbReference type="Gene3D" id="3.40.50.1000">
    <property type="entry name" value="HAD superfamily/HAD-like"/>
    <property type="match status" value="1"/>
</dbReference>
<name>A0AA41U9I9_9ACTN</name>
<dbReference type="Gene3D" id="1.10.150.240">
    <property type="entry name" value="Putative phosphatase, domain 2"/>
    <property type="match status" value="1"/>
</dbReference>
<protein>
    <submittedName>
        <fullName evidence="1">HAD hydrolase-like protein</fullName>
    </submittedName>
</protein>
<reference evidence="1" key="1">
    <citation type="submission" date="2022-01" db="EMBL/GenBank/DDBJ databases">
        <title>Genome-Based Taxonomic Classification of the Phylum Actinobacteria.</title>
        <authorList>
            <person name="Gao Y."/>
        </authorList>
    </citation>
    <scope>NUCLEOTIDE SEQUENCE</scope>
    <source>
        <strain evidence="1">KLBMP 8922</strain>
    </source>
</reference>
<dbReference type="InterPro" id="IPR050155">
    <property type="entry name" value="HAD-like_hydrolase_sf"/>
</dbReference>
<proteinExistence type="predicted"/>
<dbReference type="InterPro" id="IPR036412">
    <property type="entry name" value="HAD-like_sf"/>
</dbReference>
<dbReference type="GO" id="GO:0008967">
    <property type="term" value="F:phosphoglycolate phosphatase activity"/>
    <property type="evidence" value="ECO:0007669"/>
    <property type="project" value="TreeGrafter"/>
</dbReference>
<dbReference type="RefSeq" id="WP_235058675.1">
    <property type="nucleotide sequence ID" value="NZ_JAKFHA010000066.1"/>
</dbReference>
<keyword evidence="2" id="KW-1185">Reference proteome</keyword>
<dbReference type="InterPro" id="IPR023214">
    <property type="entry name" value="HAD_sf"/>
</dbReference>
<dbReference type="GO" id="GO:0006281">
    <property type="term" value="P:DNA repair"/>
    <property type="evidence" value="ECO:0007669"/>
    <property type="project" value="TreeGrafter"/>
</dbReference>
<sequence>MGTSQESGVHGGSPARHIVWDWNSTLFHDIDAVMAATNDSFAAYGLPPITLERYRELYTVPVPRFYEKITGRVPEPQEWAMLDATFQRSYARHAVACALTPGVDDLLAGWLAAGRTQSLLSLTAHDDLMPFVDRFAIADMFLRVDGRIGPPGGGKAEHLARHLKALDADPAGVVVIGDAADDAYAARELGASAVLYTGGSHSRTSLERVGVPVVDTLAEAVALAAG</sequence>
<evidence type="ECO:0000313" key="2">
    <source>
        <dbReference type="Proteomes" id="UP001165378"/>
    </source>
</evidence>